<dbReference type="Proteomes" id="UP000662873">
    <property type="component" value="Chromosome"/>
</dbReference>
<keyword evidence="6" id="KW-0489">Methyltransferase</keyword>
<evidence type="ECO:0000259" key="9">
    <source>
        <dbReference type="PROSITE" id="PS51337"/>
    </source>
</evidence>
<dbReference type="InterPro" id="IPR004223">
    <property type="entry name" value="VitB12-dep_Met_synth_activ_dom"/>
</dbReference>
<dbReference type="AlphaFoldDB" id="A0A809RXS0"/>
<evidence type="ECO:0000256" key="5">
    <source>
        <dbReference type="ARBA" id="ARBA00023285"/>
    </source>
</evidence>
<dbReference type="Gene3D" id="3.40.50.280">
    <property type="entry name" value="Cobalamin-binding domain"/>
    <property type="match status" value="1"/>
</dbReference>
<evidence type="ECO:0000313" key="10">
    <source>
        <dbReference type="EMBL" id="BBO24722.1"/>
    </source>
</evidence>
<dbReference type="GO" id="GO:0046872">
    <property type="term" value="F:metal ion binding"/>
    <property type="evidence" value="ECO:0007669"/>
    <property type="project" value="UniProtKB-KW"/>
</dbReference>
<evidence type="ECO:0000313" key="11">
    <source>
        <dbReference type="Proteomes" id="UP000662873"/>
    </source>
</evidence>
<dbReference type="Pfam" id="PF02607">
    <property type="entry name" value="B12-binding_2"/>
    <property type="match status" value="1"/>
</dbReference>
<dbReference type="GO" id="GO:0050667">
    <property type="term" value="P:homocysteine metabolic process"/>
    <property type="evidence" value="ECO:0007669"/>
    <property type="project" value="TreeGrafter"/>
</dbReference>
<keyword evidence="5" id="KW-0170">Cobalt</keyword>
<dbReference type="CDD" id="cd02069">
    <property type="entry name" value="methionine_synthase_B12_BD"/>
    <property type="match status" value="1"/>
</dbReference>
<dbReference type="Gene3D" id="3.10.196.10">
    <property type="entry name" value="Vitamin B12-dependent methionine synthase, activation domain"/>
    <property type="match status" value="1"/>
</dbReference>
<evidence type="ECO:0000256" key="1">
    <source>
        <dbReference type="ARBA" id="ARBA00010398"/>
    </source>
</evidence>
<dbReference type="InterPro" id="IPR037010">
    <property type="entry name" value="VitB12-dep_Met_synth_activ_sf"/>
</dbReference>
<dbReference type="InterPro" id="IPR033706">
    <property type="entry name" value="Met_synthase_B12-bd"/>
</dbReference>
<dbReference type="SUPFAM" id="SSF56507">
    <property type="entry name" value="Methionine synthase activation domain-like"/>
    <property type="match status" value="1"/>
</dbReference>
<dbReference type="FunFam" id="3.40.50.280:FF:000004">
    <property type="entry name" value="Methionine synthase"/>
    <property type="match status" value="1"/>
</dbReference>
<sequence>MFMPRVPDEPTRECVYDPLVELMKRFESASSATPSASQWDDLSVEEALRKHIVDGIKKGLHAWLDSALGRYSPVEIINDVLLDGMKTVGELFGAGKMQLPFVLQSAEVMKAAVAYLEPKMERLEGQTKGSILLATVAGDVHDIGKNLVDIILSNNGYRVVNIGIKQPINNILDQARAHQVEVIGMSGLLVKSTLVMKDNLLEMNDRGLHGYPVILGGAALTRAYVEQDLRDAYRGDVFYAQDAFEGLRLMEELRKGPPSAGPHSGIEDAAASDEATADEGAPFRVGSHRVGVVDPELFVFDGSRSEVGPATEIPEIPFYGVRKAEKFDVFEVFKYINTIALFRGQWQFRRGEGQGNLEFNDWLEEHARPIFERLQRELAKLIQPKVKWGYFFCRSEGNDLVILGDDRVTERERFRFPRQRDGKRLCLADFFRGFDSPEPDVAAFQVVTIGPEVARYERRLFEAGDYREYLYVHGMGVETAEALAEYWHRMVRIELGIDDREPDSIRGLFGVKYHGARYSFGYPACPNLEDQRQLMRLLAPSDIGIELSEECMLVPEQSTSALIVHHPEAKYFNVR</sequence>
<dbReference type="FunFam" id="1.10.1240.10:FF:000001">
    <property type="entry name" value="Methionine synthase"/>
    <property type="match status" value="1"/>
</dbReference>
<evidence type="ECO:0000256" key="6">
    <source>
        <dbReference type="PROSITE-ProRule" id="PRU00346"/>
    </source>
</evidence>
<dbReference type="InterPro" id="IPR006158">
    <property type="entry name" value="Cobalamin-bd"/>
</dbReference>
<dbReference type="SMART" id="SM01018">
    <property type="entry name" value="B12-binding_2"/>
    <property type="match status" value="1"/>
</dbReference>
<dbReference type="PROSITE" id="PS51337">
    <property type="entry name" value="B12_BINDING_NTER"/>
    <property type="match status" value="1"/>
</dbReference>
<feature type="domain" description="AdoMet activation" evidence="7">
    <location>
        <begin position="291"/>
        <end position="575"/>
    </location>
</feature>
<dbReference type="SUPFAM" id="SSF47644">
    <property type="entry name" value="Methionine synthase domain"/>
    <property type="match status" value="1"/>
</dbReference>
<dbReference type="InterPro" id="IPR036594">
    <property type="entry name" value="Meth_synthase_dom"/>
</dbReference>
<dbReference type="Pfam" id="PF02310">
    <property type="entry name" value="B12-binding"/>
    <property type="match status" value="1"/>
</dbReference>
<dbReference type="KEGG" id="npy:NPRO_23170"/>
<gene>
    <name evidence="10" type="ORF">NPRO_23170</name>
</gene>
<dbReference type="PROSITE" id="PS50974">
    <property type="entry name" value="ADOMET_ACTIVATION"/>
    <property type="match status" value="1"/>
</dbReference>
<organism evidence="10 11">
    <name type="scientific">Candidatus Nitrosymbiomonas proteolyticus</name>
    <dbReference type="NCBI Taxonomy" id="2608984"/>
    <lineage>
        <taxon>Bacteria</taxon>
        <taxon>Bacillati</taxon>
        <taxon>Armatimonadota</taxon>
        <taxon>Armatimonadota incertae sedis</taxon>
        <taxon>Candidatus Nitrosymbiomonas</taxon>
    </lineage>
</organism>
<feature type="domain" description="B12-binding" evidence="8">
    <location>
        <begin position="128"/>
        <end position="264"/>
    </location>
</feature>
<keyword evidence="3" id="KW-0479">Metal-binding</keyword>
<proteinExistence type="inferred from homology"/>
<reference evidence="10" key="1">
    <citation type="journal article" name="DNA Res.">
        <title>The physiological potential of anammox bacteria as revealed by their core genome structure.</title>
        <authorList>
            <person name="Okubo T."/>
            <person name="Toyoda A."/>
            <person name="Fukuhara K."/>
            <person name="Uchiyama I."/>
            <person name="Harigaya Y."/>
            <person name="Kuroiwa M."/>
            <person name="Suzuki T."/>
            <person name="Murakami Y."/>
            <person name="Suwa Y."/>
            <person name="Takami H."/>
        </authorList>
    </citation>
    <scope>NUCLEOTIDE SEQUENCE</scope>
    <source>
        <strain evidence="10">317325-2</strain>
    </source>
</reference>
<comment type="similarity">
    <text evidence="1">Belongs to the vitamin-B12 dependent methionine synthase family.</text>
</comment>
<keyword evidence="2" id="KW-0949">S-adenosyl-L-methionine</keyword>
<dbReference type="Pfam" id="PF02965">
    <property type="entry name" value="Met_synt_B12"/>
    <property type="match status" value="1"/>
</dbReference>
<dbReference type="GO" id="GO:0031419">
    <property type="term" value="F:cobalamin binding"/>
    <property type="evidence" value="ECO:0007669"/>
    <property type="project" value="InterPro"/>
</dbReference>
<protein>
    <submittedName>
        <fullName evidence="10">Vitamin B12 dependent methionine synthase</fullName>
    </submittedName>
</protein>
<evidence type="ECO:0000256" key="3">
    <source>
        <dbReference type="ARBA" id="ARBA00022723"/>
    </source>
</evidence>
<dbReference type="InterPro" id="IPR003759">
    <property type="entry name" value="Cbl-bd_cap"/>
</dbReference>
<accession>A0A809RXS0</accession>
<dbReference type="SUPFAM" id="SSF52242">
    <property type="entry name" value="Cobalamin (vitamin B12)-binding domain"/>
    <property type="match status" value="1"/>
</dbReference>
<keyword evidence="6" id="KW-0808">Transferase</keyword>
<dbReference type="PROSITE" id="PS51332">
    <property type="entry name" value="B12_BINDING"/>
    <property type="match status" value="1"/>
</dbReference>
<keyword evidence="4" id="KW-0677">Repeat</keyword>
<dbReference type="GO" id="GO:0008705">
    <property type="term" value="F:methionine synthase activity"/>
    <property type="evidence" value="ECO:0007669"/>
    <property type="project" value="InterPro"/>
</dbReference>
<dbReference type="InterPro" id="IPR036724">
    <property type="entry name" value="Cobalamin-bd_sf"/>
</dbReference>
<dbReference type="PANTHER" id="PTHR45833">
    <property type="entry name" value="METHIONINE SYNTHASE"/>
    <property type="match status" value="1"/>
</dbReference>
<dbReference type="GO" id="GO:0046653">
    <property type="term" value="P:tetrahydrofolate metabolic process"/>
    <property type="evidence" value="ECO:0007669"/>
    <property type="project" value="TreeGrafter"/>
</dbReference>
<evidence type="ECO:0000259" key="7">
    <source>
        <dbReference type="PROSITE" id="PS50974"/>
    </source>
</evidence>
<evidence type="ECO:0000259" key="8">
    <source>
        <dbReference type="PROSITE" id="PS51332"/>
    </source>
</evidence>
<feature type="domain" description="B12-binding N-terminal" evidence="9">
    <location>
        <begin position="35"/>
        <end position="128"/>
    </location>
</feature>
<dbReference type="GO" id="GO:0005829">
    <property type="term" value="C:cytosol"/>
    <property type="evidence" value="ECO:0007669"/>
    <property type="project" value="TreeGrafter"/>
</dbReference>
<dbReference type="InterPro" id="IPR050554">
    <property type="entry name" value="Met_Synthase/Corrinoid"/>
</dbReference>
<evidence type="ECO:0000256" key="4">
    <source>
        <dbReference type="ARBA" id="ARBA00022737"/>
    </source>
</evidence>
<dbReference type="Gene3D" id="1.10.1240.10">
    <property type="entry name" value="Methionine synthase domain"/>
    <property type="match status" value="1"/>
</dbReference>
<name>A0A809RXS0_9BACT</name>
<dbReference type="PANTHER" id="PTHR45833:SF1">
    <property type="entry name" value="METHIONINE SYNTHASE"/>
    <property type="match status" value="1"/>
</dbReference>
<dbReference type="GO" id="GO:0032259">
    <property type="term" value="P:methylation"/>
    <property type="evidence" value="ECO:0007669"/>
    <property type="project" value="UniProtKB-KW"/>
</dbReference>
<dbReference type="EMBL" id="AP021858">
    <property type="protein sequence ID" value="BBO24722.1"/>
    <property type="molecule type" value="Genomic_DNA"/>
</dbReference>
<evidence type="ECO:0000256" key="2">
    <source>
        <dbReference type="ARBA" id="ARBA00022691"/>
    </source>
</evidence>